<accession>X1AQ13</accession>
<sequence length="150" mass="16592">YKMNISKKALAVAIILLFVGVAFAPICSSNTYTHGKDYYFEDADVFVIGRCRTIGSDAPDPWIGGLFIGTRYYSEAIASNTSLERLHVLIRNESTNIAFFRLIGAGVYMFNAEGIFYWGAKGCGVRKIPPIVIIMCHAESVRIRGTDVEP</sequence>
<gene>
    <name evidence="1" type="ORF">S01H4_24340</name>
</gene>
<comment type="caution">
    <text evidence="1">The sequence shown here is derived from an EMBL/GenBank/DDBJ whole genome shotgun (WGS) entry which is preliminary data.</text>
</comment>
<proteinExistence type="predicted"/>
<feature type="non-terminal residue" evidence="1">
    <location>
        <position position="1"/>
    </location>
</feature>
<dbReference type="EMBL" id="BART01011419">
    <property type="protein sequence ID" value="GAG84855.1"/>
    <property type="molecule type" value="Genomic_DNA"/>
</dbReference>
<protein>
    <submittedName>
        <fullName evidence="1">Uncharacterized protein</fullName>
    </submittedName>
</protein>
<dbReference type="AlphaFoldDB" id="X1AQ13"/>
<evidence type="ECO:0000313" key="1">
    <source>
        <dbReference type="EMBL" id="GAG84855.1"/>
    </source>
</evidence>
<reference evidence="1" key="1">
    <citation type="journal article" date="2014" name="Front. Microbiol.">
        <title>High frequency of phylogenetically diverse reductive dehalogenase-homologous genes in deep subseafloor sedimentary metagenomes.</title>
        <authorList>
            <person name="Kawai M."/>
            <person name="Futagami T."/>
            <person name="Toyoda A."/>
            <person name="Takaki Y."/>
            <person name="Nishi S."/>
            <person name="Hori S."/>
            <person name="Arai W."/>
            <person name="Tsubouchi T."/>
            <person name="Morono Y."/>
            <person name="Uchiyama I."/>
            <person name="Ito T."/>
            <person name="Fujiyama A."/>
            <person name="Inagaki F."/>
            <person name="Takami H."/>
        </authorList>
    </citation>
    <scope>NUCLEOTIDE SEQUENCE</scope>
    <source>
        <strain evidence="1">Expedition CK06-06</strain>
    </source>
</reference>
<name>X1AQ13_9ZZZZ</name>
<organism evidence="1">
    <name type="scientific">marine sediment metagenome</name>
    <dbReference type="NCBI Taxonomy" id="412755"/>
    <lineage>
        <taxon>unclassified sequences</taxon>
        <taxon>metagenomes</taxon>
        <taxon>ecological metagenomes</taxon>
    </lineage>
</organism>